<name>A0A5C3FCN0_9BASI</name>
<dbReference type="EMBL" id="OOIP01000039">
    <property type="protein sequence ID" value="SPO42162.1"/>
    <property type="molecule type" value="Genomic_DNA"/>
</dbReference>
<sequence length="236" mass="25929">MDRAQGNFYLYASTRVARVRGRLLAWWYAAVRRALLLSRFVWPKRTAADLLLGGRCGDGSGSTGWLEGRREVVDSRPRQREHPSVWAPLTTWRSFGPGHLGPETMQRANDQRSCALQTKDVALDERGGRKGSAADVVTPEPPSSTPTPDANNRETPDEQRVGKLGWKAADDQTPVDSPAPAGAPPLQLVGGALSGLKKAWPRRAQQTKRLFVGRTSTQKRGSNTKPTDRLTPTGRR</sequence>
<feature type="region of interest" description="Disordered" evidence="1">
    <location>
        <begin position="120"/>
        <end position="159"/>
    </location>
</feature>
<protein>
    <submittedName>
        <fullName evidence="2">Uncharacterized protein</fullName>
    </submittedName>
</protein>
<feature type="region of interest" description="Disordered" evidence="1">
    <location>
        <begin position="199"/>
        <end position="236"/>
    </location>
</feature>
<dbReference type="Proteomes" id="UP000323386">
    <property type="component" value="Unassembled WGS sequence"/>
</dbReference>
<gene>
    <name evidence="2" type="ORF">PSFLO_07645</name>
</gene>
<feature type="compositionally biased region" description="Polar residues" evidence="1">
    <location>
        <begin position="214"/>
        <end position="225"/>
    </location>
</feature>
<dbReference type="AlphaFoldDB" id="A0A5C3FCN0"/>
<accession>A0A5C3FCN0</accession>
<keyword evidence="3" id="KW-1185">Reference proteome</keyword>
<evidence type="ECO:0000256" key="1">
    <source>
        <dbReference type="SAM" id="MobiDB-lite"/>
    </source>
</evidence>
<evidence type="ECO:0000313" key="3">
    <source>
        <dbReference type="Proteomes" id="UP000323386"/>
    </source>
</evidence>
<evidence type="ECO:0000313" key="2">
    <source>
        <dbReference type="EMBL" id="SPO42162.1"/>
    </source>
</evidence>
<reference evidence="2 3" key="1">
    <citation type="submission" date="2018-03" db="EMBL/GenBank/DDBJ databases">
        <authorList>
            <person name="Guldener U."/>
        </authorList>
    </citation>
    <scope>NUCLEOTIDE SEQUENCE [LARGE SCALE GENOMIC DNA]</scope>
    <source>
        <strain evidence="2 3">DAOM196992</strain>
    </source>
</reference>
<feature type="region of interest" description="Disordered" evidence="1">
    <location>
        <begin position="169"/>
        <end position="188"/>
    </location>
</feature>
<organism evidence="2 3">
    <name type="scientific">Pseudozyma flocculosa</name>
    <dbReference type="NCBI Taxonomy" id="84751"/>
    <lineage>
        <taxon>Eukaryota</taxon>
        <taxon>Fungi</taxon>
        <taxon>Dikarya</taxon>
        <taxon>Basidiomycota</taxon>
        <taxon>Ustilaginomycotina</taxon>
        <taxon>Ustilaginomycetes</taxon>
        <taxon>Ustilaginales</taxon>
        <taxon>Ustilaginaceae</taxon>
        <taxon>Pseudozyma</taxon>
    </lineage>
</organism>
<proteinExistence type="predicted"/>